<dbReference type="Proteomes" id="UP000001592">
    <property type="component" value="Chromosome"/>
</dbReference>
<protein>
    <submittedName>
        <fullName evidence="1">Uncharacterized protein</fullName>
    </submittedName>
</protein>
<proteinExistence type="predicted"/>
<organism evidence="1 2">
    <name type="scientific">Bartonella tribocorum (strain DSM 28219 / CCUG 45778 / CIP 105476 / IBS 506)</name>
    <dbReference type="NCBI Taxonomy" id="382640"/>
    <lineage>
        <taxon>Bacteria</taxon>
        <taxon>Pseudomonadati</taxon>
        <taxon>Pseudomonadota</taxon>
        <taxon>Alphaproteobacteria</taxon>
        <taxon>Hyphomicrobiales</taxon>
        <taxon>Bartonellaceae</taxon>
        <taxon>Bartonella</taxon>
    </lineage>
</organism>
<reference evidence="1 2" key="1">
    <citation type="journal article" date="2007" name="Nat. Genet.">
        <title>Genomic analysis of Bartonella identifies type IV secretion systems as host adaptability factors.</title>
        <authorList>
            <person name="Saenz H.L."/>
            <person name="Engel P."/>
            <person name="Stoeckli M.C."/>
            <person name="Lanz C."/>
            <person name="Raddatz G."/>
            <person name="Vayssier-Taussat M."/>
            <person name="Birtles R."/>
            <person name="Schuster S.C."/>
            <person name="Dehio C."/>
        </authorList>
    </citation>
    <scope>NUCLEOTIDE SEQUENCE [LARGE SCALE GENOMIC DNA]</scope>
    <source>
        <strain evidence="2">DSM 28219 / CCUG 45778 / CIP 105476 / IBS 506</strain>
    </source>
</reference>
<keyword evidence="2" id="KW-1185">Reference proteome</keyword>
<dbReference type="EMBL" id="AM260525">
    <property type="protein sequence ID" value="CAK02183.1"/>
    <property type="molecule type" value="Genomic_DNA"/>
</dbReference>
<dbReference type="AlphaFoldDB" id="A9IXI8"/>
<name>A9IXI8_BART1</name>
<dbReference type="KEGG" id="btr:BT_1942"/>
<dbReference type="HOGENOM" id="CLU_3305360_0_0_5"/>
<accession>A9IXI8</accession>
<gene>
    <name evidence="1" type="primary">(fragment)</name>
    <name evidence="1" type="ordered locus">BT_1942</name>
</gene>
<sequence>MNSDLTKYSRKETYDDYADIYKNLDAPVYEKLGNYDYCG</sequence>
<evidence type="ECO:0000313" key="1">
    <source>
        <dbReference type="EMBL" id="CAK02183.1"/>
    </source>
</evidence>
<evidence type="ECO:0000313" key="2">
    <source>
        <dbReference type="Proteomes" id="UP000001592"/>
    </source>
</evidence>